<keyword evidence="4" id="KW-1133">Transmembrane helix</keyword>
<keyword evidence="1" id="KW-0479">Metal-binding</keyword>
<protein>
    <submittedName>
        <fullName evidence="5">Haloacid dehalogenase</fullName>
    </submittedName>
</protein>
<dbReference type="AlphaFoldDB" id="A0AAT9FL10"/>
<dbReference type="KEGG" id="osu:NT6N_17260"/>
<dbReference type="Pfam" id="PF12710">
    <property type="entry name" value="HAD"/>
    <property type="match status" value="1"/>
</dbReference>
<keyword evidence="2" id="KW-0378">Hydrolase</keyword>
<dbReference type="PANTHER" id="PTHR43344:SF13">
    <property type="entry name" value="PHOSPHATASE RV3661-RELATED"/>
    <property type="match status" value="1"/>
</dbReference>
<keyword evidence="4" id="KW-0472">Membrane</keyword>
<dbReference type="GO" id="GO:0046872">
    <property type="term" value="F:metal ion binding"/>
    <property type="evidence" value="ECO:0007669"/>
    <property type="project" value="UniProtKB-KW"/>
</dbReference>
<organism evidence="5">
    <name type="scientific">Oceaniferula spumae</name>
    <dbReference type="NCBI Taxonomy" id="2979115"/>
    <lineage>
        <taxon>Bacteria</taxon>
        <taxon>Pseudomonadati</taxon>
        <taxon>Verrucomicrobiota</taxon>
        <taxon>Verrucomicrobiia</taxon>
        <taxon>Verrucomicrobiales</taxon>
        <taxon>Verrucomicrobiaceae</taxon>
        <taxon>Oceaniferula</taxon>
    </lineage>
</organism>
<dbReference type="PANTHER" id="PTHR43344">
    <property type="entry name" value="PHOSPHOSERINE PHOSPHATASE"/>
    <property type="match status" value="1"/>
</dbReference>
<evidence type="ECO:0000256" key="2">
    <source>
        <dbReference type="ARBA" id="ARBA00022801"/>
    </source>
</evidence>
<dbReference type="InterPro" id="IPR023214">
    <property type="entry name" value="HAD_sf"/>
</dbReference>
<keyword evidence="3" id="KW-0460">Magnesium</keyword>
<dbReference type="GO" id="GO:0016787">
    <property type="term" value="F:hydrolase activity"/>
    <property type="evidence" value="ECO:0007669"/>
    <property type="project" value="UniProtKB-KW"/>
</dbReference>
<dbReference type="SUPFAM" id="SSF56784">
    <property type="entry name" value="HAD-like"/>
    <property type="match status" value="1"/>
</dbReference>
<dbReference type="InterPro" id="IPR050582">
    <property type="entry name" value="HAD-like_SerB"/>
</dbReference>
<evidence type="ECO:0000256" key="1">
    <source>
        <dbReference type="ARBA" id="ARBA00022723"/>
    </source>
</evidence>
<dbReference type="EMBL" id="AP026866">
    <property type="protein sequence ID" value="BDS06686.1"/>
    <property type="molecule type" value="Genomic_DNA"/>
</dbReference>
<dbReference type="Gene3D" id="1.20.1440.100">
    <property type="entry name" value="SG protein - dephosphorylation function"/>
    <property type="match status" value="1"/>
</dbReference>
<reference evidence="5" key="1">
    <citation type="submission" date="2024-07" db="EMBL/GenBank/DDBJ databases">
        <title>Complete genome sequence of Verrucomicrobiaceae bacterium NT6N.</title>
        <authorList>
            <person name="Huang C."/>
            <person name="Takami H."/>
            <person name="Hamasaki K."/>
        </authorList>
    </citation>
    <scope>NUCLEOTIDE SEQUENCE</scope>
    <source>
        <strain evidence="5">NT6N</strain>
    </source>
</reference>
<dbReference type="InterPro" id="IPR036412">
    <property type="entry name" value="HAD-like_sf"/>
</dbReference>
<dbReference type="Gene3D" id="3.40.50.1000">
    <property type="entry name" value="HAD superfamily/HAD-like"/>
    <property type="match status" value="1"/>
</dbReference>
<keyword evidence="4" id="KW-0812">Transmembrane</keyword>
<feature type="transmembrane region" description="Helical" evidence="4">
    <location>
        <begin position="41"/>
        <end position="57"/>
    </location>
</feature>
<sequence length="248" mass="28158">MNAQESQRGYALFDLDQTLIPWDTQLLFCNFVLKRMPWRRFYLLILVPFLPLTKILGSEGMKRVFLNYLWGLDQEKIEKLGAEFVSEIMPDGFYPEMLEVVREQKESGRLMVLSSASPEIWVKPIAQRLGFDHCFGTEVDMTGGVKLFPDILGGNNKGANKLEKMRAVLPEGFDPESGDTLPNSHGFSDSHADLPMLRICENASMVNPTEKLSKEGSMREWSLYSPNRPTQGKRQFAIACLKQALGIY</sequence>
<dbReference type="NCBIfam" id="TIGR01488">
    <property type="entry name" value="HAD-SF-IB"/>
    <property type="match status" value="1"/>
</dbReference>
<gene>
    <name evidence="5" type="ORF">NT6N_17260</name>
</gene>
<dbReference type="NCBIfam" id="TIGR01490">
    <property type="entry name" value="HAD-SF-IB-hyp1"/>
    <property type="match status" value="1"/>
</dbReference>
<evidence type="ECO:0000256" key="4">
    <source>
        <dbReference type="SAM" id="Phobius"/>
    </source>
</evidence>
<accession>A0AAT9FL10</accession>
<proteinExistence type="predicted"/>
<evidence type="ECO:0000256" key="3">
    <source>
        <dbReference type="ARBA" id="ARBA00022842"/>
    </source>
</evidence>
<dbReference type="InterPro" id="IPR006385">
    <property type="entry name" value="HAD_hydro_SerB1"/>
</dbReference>
<evidence type="ECO:0000313" key="5">
    <source>
        <dbReference type="EMBL" id="BDS06686.1"/>
    </source>
</evidence>
<name>A0AAT9FL10_9BACT</name>